<dbReference type="Proteomes" id="UP000009097">
    <property type="component" value="Unassembled WGS sequence"/>
</dbReference>
<accession>A0A0J9WDD2</accession>
<dbReference type="GeneID" id="28963612"/>
<evidence type="ECO:0000313" key="2">
    <source>
        <dbReference type="Proteomes" id="UP000009097"/>
    </source>
</evidence>
<organism evidence="1 2">
    <name type="scientific">Fusarium oxysporum f. sp. lycopersici (strain 4287 / CBS 123668 / FGSC 9935 / NRRL 34936)</name>
    <name type="common">Fusarium vascular wilt of tomato</name>
    <dbReference type="NCBI Taxonomy" id="426428"/>
    <lineage>
        <taxon>Eukaryota</taxon>
        <taxon>Fungi</taxon>
        <taxon>Dikarya</taxon>
        <taxon>Ascomycota</taxon>
        <taxon>Pezizomycotina</taxon>
        <taxon>Sordariomycetes</taxon>
        <taxon>Hypocreomycetidae</taxon>
        <taxon>Hypocreales</taxon>
        <taxon>Nectriaceae</taxon>
        <taxon>Fusarium</taxon>
        <taxon>Fusarium oxysporum species complex</taxon>
    </lineage>
</organism>
<dbReference type="AlphaFoldDB" id="A0A0J9WDD2"/>
<sequence length="158" mass="17336">MPIAGNVNINADANTDPDSFGFLATKTSVVALSANPTIEDLPKIFWENRRFVHEDSLARKGAKGRKSEVRSHGTFLIELNHHDQPIGHVWCCSQCDSKGAAEFFSVQTTSSAADHLWKAHRITPTSQLSTDDGSAVDPSYYTTPKLARANITHITKDD</sequence>
<dbReference type="VEuPathDB" id="FungiDB:FOXG_22906"/>
<name>A0A0J9WDD2_FUSO4</name>
<dbReference type="EMBL" id="DS231758">
    <property type="protein sequence ID" value="KNB20711.1"/>
    <property type="molecule type" value="Genomic_DNA"/>
</dbReference>
<reference evidence="1" key="2">
    <citation type="journal article" date="2010" name="Nature">
        <title>Comparative genomics reveals mobile pathogenicity chromosomes in Fusarium.</title>
        <authorList>
            <person name="Ma L.J."/>
            <person name="van der Does H.C."/>
            <person name="Borkovich K.A."/>
            <person name="Coleman J.J."/>
            <person name="Daboussi M.J."/>
            <person name="Di Pietro A."/>
            <person name="Dufresne M."/>
            <person name="Freitag M."/>
            <person name="Grabherr M."/>
            <person name="Henrissat B."/>
            <person name="Houterman P.M."/>
            <person name="Kang S."/>
            <person name="Shim W.B."/>
            <person name="Woloshuk C."/>
            <person name="Xie X."/>
            <person name="Xu J.R."/>
            <person name="Antoniw J."/>
            <person name="Baker S.E."/>
            <person name="Bluhm B.H."/>
            <person name="Breakspear A."/>
            <person name="Brown D.W."/>
            <person name="Butchko R.A."/>
            <person name="Chapman S."/>
            <person name="Coulson R."/>
            <person name="Coutinho P.M."/>
            <person name="Danchin E.G."/>
            <person name="Diener A."/>
            <person name="Gale L.R."/>
            <person name="Gardiner D.M."/>
            <person name="Goff S."/>
            <person name="Hammond-Kosack K.E."/>
            <person name="Hilburn K."/>
            <person name="Hua-Van A."/>
            <person name="Jonkers W."/>
            <person name="Kazan K."/>
            <person name="Kodira C.D."/>
            <person name="Koehrsen M."/>
            <person name="Kumar L."/>
            <person name="Lee Y.H."/>
            <person name="Li L."/>
            <person name="Manners J.M."/>
            <person name="Miranda-Saavedra D."/>
            <person name="Mukherjee M."/>
            <person name="Park G."/>
            <person name="Park J."/>
            <person name="Park S.Y."/>
            <person name="Proctor R.H."/>
            <person name="Regev A."/>
            <person name="Ruiz-Roldan M.C."/>
            <person name="Sain D."/>
            <person name="Sakthikumar S."/>
            <person name="Sykes S."/>
            <person name="Schwartz D.C."/>
            <person name="Turgeon B.G."/>
            <person name="Wapinski I."/>
            <person name="Yoder O."/>
            <person name="Young S."/>
            <person name="Zeng Q."/>
            <person name="Zhou S."/>
            <person name="Galagan J."/>
            <person name="Cuomo C.A."/>
            <person name="Kistler H.C."/>
            <person name="Rep M."/>
        </authorList>
    </citation>
    <scope>NUCLEOTIDE SEQUENCE [LARGE SCALE GENOMIC DNA]</scope>
    <source>
        <strain evidence="1">4287</strain>
    </source>
</reference>
<dbReference type="RefSeq" id="XP_018258756.1">
    <property type="nucleotide sequence ID" value="XM_018403327.1"/>
</dbReference>
<dbReference type="OrthoDB" id="5062167at2759"/>
<protein>
    <submittedName>
        <fullName evidence="1">Uncharacterized protein</fullName>
    </submittedName>
</protein>
<evidence type="ECO:0000313" key="1">
    <source>
        <dbReference type="EMBL" id="KNB20711.1"/>
    </source>
</evidence>
<dbReference type="KEGG" id="fox:FOXG_22906"/>
<gene>
    <name evidence="1" type="ORF">FOXG_22906</name>
</gene>
<reference evidence="1" key="1">
    <citation type="submission" date="2007-04" db="EMBL/GenBank/DDBJ databases">
        <authorList>
            <consortium name="The Broad Institute Genome Sequencing Platform"/>
            <person name="Birren B."/>
            <person name="Lander E."/>
            <person name="Galagan J."/>
            <person name="Nusbaum C."/>
            <person name="Devon K."/>
            <person name="Ma L.-J."/>
            <person name="Jaffe D."/>
            <person name="Butler J."/>
            <person name="Alvarez P."/>
            <person name="Gnerre S."/>
            <person name="Grabherr M."/>
            <person name="Kleber M."/>
            <person name="Mauceli E."/>
            <person name="Brockman W."/>
            <person name="MacCallum I.A."/>
            <person name="Young S."/>
            <person name="LaButti K."/>
            <person name="DeCaprio D."/>
            <person name="Crawford M."/>
            <person name="Koehrsen M."/>
            <person name="Engels R."/>
            <person name="Montgomery P."/>
            <person name="Pearson M."/>
            <person name="Howarth C."/>
            <person name="Larson L."/>
            <person name="White J."/>
            <person name="O'Leary S."/>
            <person name="Kodira C."/>
            <person name="Zeng Q."/>
            <person name="Yandava C."/>
            <person name="Alvarado L."/>
            <person name="Kistler C."/>
            <person name="Shim W.-B."/>
            <person name="Kang S."/>
            <person name="Woloshuk C."/>
        </authorList>
    </citation>
    <scope>NUCLEOTIDE SEQUENCE</scope>
    <source>
        <strain evidence="1">4287</strain>
    </source>
</reference>
<proteinExistence type="predicted"/>